<dbReference type="Proteomes" id="UP000224440">
    <property type="component" value="Segment"/>
</dbReference>
<reference evidence="4" key="1">
    <citation type="submission" date="2016-07" db="EMBL/GenBank/DDBJ databases">
        <authorList>
            <person name="Florea S."/>
            <person name="Webb J.S."/>
            <person name="Jaromczyk J."/>
            <person name="Schardl C.L."/>
        </authorList>
    </citation>
    <scope>NUCLEOTIDE SEQUENCE [LARGE SCALE GENOMIC DNA]</scope>
</reference>
<dbReference type="EMBL" id="KX620754">
    <property type="protein sequence ID" value="AOT24620.1"/>
    <property type="molecule type" value="Genomic_DNA"/>
</dbReference>
<protein>
    <submittedName>
        <fullName evidence="3">Immunity repressor</fullName>
    </submittedName>
</protein>
<dbReference type="PROSITE" id="PS50943">
    <property type="entry name" value="HTH_CROC1"/>
    <property type="match status" value="1"/>
</dbReference>
<dbReference type="InterPro" id="IPR001387">
    <property type="entry name" value="Cro/C1-type_HTH"/>
</dbReference>
<evidence type="ECO:0000313" key="4">
    <source>
        <dbReference type="Proteomes" id="UP000224440"/>
    </source>
</evidence>
<dbReference type="InterPro" id="IPR050807">
    <property type="entry name" value="TransReg_Diox_bact_type"/>
</dbReference>
<name>A0A1D8EUC9_9CAUD</name>
<dbReference type="RefSeq" id="YP_009597073.1">
    <property type="nucleotide sequence ID" value="NC_041895.1"/>
</dbReference>
<feature type="domain" description="HTH cro/C1-type" evidence="2">
    <location>
        <begin position="64"/>
        <end position="118"/>
    </location>
</feature>
<accession>A0A1D8EUC9</accession>
<dbReference type="OrthoDB" id="24522at10239"/>
<dbReference type="Pfam" id="PF01381">
    <property type="entry name" value="HTH_3"/>
    <property type="match status" value="1"/>
</dbReference>
<sequence length="128" mass="14111">MSAASRLMSELAIWTACHAIWPDASRELFRSARKTVQCGGYADSMDQNQASKRDAIRAAIAAQLRAERAAKGLTQVETARLAGVSESTIIRIEQGKRDLPVALLFELARVLDFEPGVFMDAAQARYQR</sequence>
<dbReference type="InterPro" id="IPR010982">
    <property type="entry name" value="Lambda_DNA-bd_dom_sf"/>
</dbReference>
<evidence type="ECO:0000313" key="3">
    <source>
        <dbReference type="EMBL" id="AOT24620.1"/>
    </source>
</evidence>
<keyword evidence="1" id="KW-0238">DNA-binding</keyword>
<gene>
    <name evidence="3" type="primary">31</name>
    <name evidence="3" type="ORF">G4_31</name>
</gene>
<dbReference type="KEGG" id="vg:40072678"/>
<dbReference type="PANTHER" id="PTHR46797:SF1">
    <property type="entry name" value="METHYLPHOSPHONATE SYNTHASE"/>
    <property type="match status" value="1"/>
</dbReference>
<evidence type="ECO:0000256" key="1">
    <source>
        <dbReference type="ARBA" id="ARBA00023125"/>
    </source>
</evidence>
<dbReference type="SMART" id="SM00530">
    <property type="entry name" value="HTH_XRE"/>
    <property type="match status" value="1"/>
</dbReference>
<keyword evidence="4" id="KW-1185">Reference proteome</keyword>
<evidence type="ECO:0000259" key="2">
    <source>
        <dbReference type="PROSITE" id="PS50943"/>
    </source>
</evidence>
<proteinExistence type="predicted"/>
<dbReference type="CDD" id="cd00093">
    <property type="entry name" value="HTH_XRE"/>
    <property type="match status" value="1"/>
</dbReference>
<dbReference type="GO" id="GO:0003700">
    <property type="term" value="F:DNA-binding transcription factor activity"/>
    <property type="evidence" value="ECO:0007669"/>
    <property type="project" value="TreeGrafter"/>
</dbReference>
<dbReference type="Gene3D" id="1.10.260.40">
    <property type="entry name" value="lambda repressor-like DNA-binding domains"/>
    <property type="match status" value="1"/>
</dbReference>
<dbReference type="SUPFAM" id="SSF47413">
    <property type="entry name" value="lambda repressor-like DNA-binding domains"/>
    <property type="match status" value="1"/>
</dbReference>
<dbReference type="GO" id="GO:0003677">
    <property type="term" value="F:DNA binding"/>
    <property type="evidence" value="ECO:0007669"/>
    <property type="project" value="UniProtKB-KW"/>
</dbReference>
<dbReference type="GeneID" id="40072678"/>
<dbReference type="PANTHER" id="PTHR46797">
    <property type="entry name" value="HTH-TYPE TRANSCRIPTIONAL REGULATOR"/>
    <property type="match status" value="1"/>
</dbReference>
<organism evidence="3 4">
    <name type="scientific">Propionibacterium phage G4</name>
    <dbReference type="NCBI Taxonomy" id="1897537"/>
    <lineage>
        <taxon>Viruses</taxon>
        <taxon>Duplodnaviria</taxon>
        <taxon>Heunggongvirae</taxon>
        <taxon>Uroviricota</taxon>
        <taxon>Caudoviricetes</taxon>
        <taxon>Doucettevirus</taxon>
        <taxon>Doucettevirus G4</taxon>
    </lineage>
</organism>